<feature type="region of interest" description="Disordered" evidence="1">
    <location>
        <begin position="1"/>
        <end position="33"/>
    </location>
</feature>
<dbReference type="AlphaFoldDB" id="A0A0A8XZF0"/>
<evidence type="ECO:0000256" key="1">
    <source>
        <dbReference type="SAM" id="MobiDB-lite"/>
    </source>
</evidence>
<feature type="compositionally biased region" description="Basic and acidic residues" evidence="1">
    <location>
        <begin position="18"/>
        <end position="29"/>
    </location>
</feature>
<sequence length="132" mass="13860">MPSLHETTPKARAPKPNRRPDARYSRRSEPATALPNLLRQALARNPPAAAVPCPSELPAGFPAAPPSCTAPRRRWLHRAATPAGCTADPLRGAALSAGHLAVPLPAQIFATPRCPLHHAAGRPVCRAPSATT</sequence>
<evidence type="ECO:0000313" key="2">
    <source>
        <dbReference type="EMBL" id="JAD19246.1"/>
    </source>
</evidence>
<proteinExistence type="predicted"/>
<accession>A0A0A8XZF0</accession>
<dbReference type="EMBL" id="GBRH01278649">
    <property type="protein sequence ID" value="JAD19246.1"/>
    <property type="molecule type" value="Transcribed_RNA"/>
</dbReference>
<reference evidence="2" key="2">
    <citation type="journal article" date="2015" name="Data Brief">
        <title>Shoot transcriptome of the giant reed, Arundo donax.</title>
        <authorList>
            <person name="Barrero R.A."/>
            <person name="Guerrero F.D."/>
            <person name="Moolhuijzen P."/>
            <person name="Goolsby J.A."/>
            <person name="Tidwell J."/>
            <person name="Bellgard S.E."/>
            <person name="Bellgard M.I."/>
        </authorList>
    </citation>
    <scope>NUCLEOTIDE SEQUENCE</scope>
    <source>
        <tissue evidence="2">Shoot tissue taken approximately 20 cm above the soil surface</tissue>
    </source>
</reference>
<organism evidence="2">
    <name type="scientific">Arundo donax</name>
    <name type="common">Giant reed</name>
    <name type="synonym">Donax arundinaceus</name>
    <dbReference type="NCBI Taxonomy" id="35708"/>
    <lineage>
        <taxon>Eukaryota</taxon>
        <taxon>Viridiplantae</taxon>
        <taxon>Streptophyta</taxon>
        <taxon>Embryophyta</taxon>
        <taxon>Tracheophyta</taxon>
        <taxon>Spermatophyta</taxon>
        <taxon>Magnoliopsida</taxon>
        <taxon>Liliopsida</taxon>
        <taxon>Poales</taxon>
        <taxon>Poaceae</taxon>
        <taxon>PACMAD clade</taxon>
        <taxon>Arundinoideae</taxon>
        <taxon>Arundineae</taxon>
        <taxon>Arundo</taxon>
    </lineage>
</organism>
<reference evidence="2" key="1">
    <citation type="submission" date="2014-09" db="EMBL/GenBank/DDBJ databases">
        <authorList>
            <person name="Magalhaes I.L.F."/>
            <person name="Oliveira U."/>
            <person name="Santos F.R."/>
            <person name="Vidigal T.H.D.A."/>
            <person name="Brescovit A.D."/>
            <person name="Santos A.J."/>
        </authorList>
    </citation>
    <scope>NUCLEOTIDE SEQUENCE</scope>
    <source>
        <tissue evidence="2">Shoot tissue taken approximately 20 cm above the soil surface</tissue>
    </source>
</reference>
<protein>
    <submittedName>
        <fullName evidence="2">Uncharacterized protein</fullName>
    </submittedName>
</protein>
<name>A0A0A8XZF0_ARUDO</name>